<evidence type="ECO:0000313" key="4">
    <source>
        <dbReference type="Proteomes" id="UP001501470"/>
    </source>
</evidence>
<feature type="domain" description="Phosphotyrosine protein phosphatase I" evidence="2">
    <location>
        <begin position="12"/>
        <end position="204"/>
    </location>
</feature>
<dbReference type="InterPro" id="IPR036196">
    <property type="entry name" value="Ptyr_pPase_sf"/>
</dbReference>
<name>A0ABP4P0Y5_9ACTN</name>
<reference evidence="4" key="1">
    <citation type="journal article" date="2019" name="Int. J. Syst. Evol. Microbiol.">
        <title>The Global Catalogue of Microorganisms (GCM) 10K type strain sequencing project: providing services to taxonomists for standard genome sequencing and annotation.</title>
        <authorList>
            <consortium name="The Broad Institute Genomics Platform"/>
            <consortium name="The Broad Institute Genome Sequencing Center for Infectious Disease"/>
            <person name="Wu L."/>
            <person name="Ma J."/>
        </authorList>
    </citation>
    <scope>NUCLEOTIDE SEQUENCE [LARGE SCALE GENOMIC DNA]</scope>
    <source>
        <strain evidence="4">JCM 15933</strain>
    </source>
</reference>
<organism evidence="3 4">
    <name type="scientific">Dactylosporangium maewongense</name>
    <dbReference type="NCBI Taxonomy" id="634393"/>
    <lineage>
        <taxon>Bacteria</taxon>
        <taxon>Bacillati</taxon>
        <taxon>Actinomycetota</taxon>
        <taxon>Actinomycetes</taxon>
        <taxon>Micromonosporales</taxon>
        <taxon>Micromonosporaceae</taxon>
        <taxon>Dactylosporangium</taxon>
    </lineage>
</organism>
<dbReference type="InterPro" id="IPR023485">
    <property type="entry name" value="Ptyr_pPase"/>
</dbReference>
<evidence type="ECO:0000259" key="2">
    <source>
        <dbReference type="SMART" id="SM00226"/>
    </source>
</evidence>
<keyword evidence="4" id="KW-1185">Reference proteome</keyword>
<dbReference type="PANTHER" id="PTHR11717">
    <property type="entry name" value="LOW MOLECULAR WEIGHT PROTEIN TYROSINE PHOSPHATASE"/>
    <property type="match status" value="1"/>
</dbReference>
<dbReference type="SUPFAM" id="SSF52788">
    <property type="entry name" value="Phosphotyrosine protein phosphatases I"/>
    <property type="match status" value="1"/>
</dbReference>
<comment type="caution">
    <text evidence="3">The sequence shown here is derived from an EMBL/GenBank/DDBJ whole genome shotgun (WGS) entry which is preliminary data.</text>
</comment>
<dbReference type="SMART" id="SM00226">
    <property type="entry name" value="LMWPc"/>
    <property type="match status" value="1"/>
</dbReference>
<dbReference type="EMBL" id="BAAAQD010000047">
    <property type="protein sequence ID" value="GAA1571719.1"/>
    <property type="molecule type" value="Genomic_DNA"/>
</dbReference>
<dbReference type="PANTHER" id="PTHR11717:SF7">
    <property type="entry name" value="LOW MOLECULAR WEIGHT PHOSPHOTYROSINE PROTEIN PHOSPHATASE"/>
    <property type="match status" value="1"/>
</dbReference>
<dbReference type="EC" id="3.1.3.48" evidence="1"/>
<sequence>MNTSITATDRQFRILYVCVGNLCRSVLAEHLTQRAITEWPPALSHRFHVHSAGTRGRDRQPMHPYTAQVLTARGASPAAFTTSRLTAVAIRGADLVLTATVRERDDVLALHPAAVRRTFTINEFARLAPPDGGGAHEADPDLPEDPVALAQQRVAAAVRRRGRTRCATGSSVAPDDIPDPDRTLDAFDDCATAIDRAVQVILHALSGPR</sequence>
<accession>A0ABP4P0Y5</accession>
<dbReference type="Proteomes" id="UP001501470">
    <property type="component" value="Unassembled WGS sequence"/>
</dbReference>
<dbReference type="Gene3D" id="3.40.50.2300">
    <property type="match status" value="1"/>
</dbReference>
<dbReference type="Pfam" id="PF01451">
    <property type="entry name" value="LMWPc"/>
    <property type="match status" value="1"/>
</dbReference>
<evidence type="ECO:0000256" key="1">
    <source>
        <dbReference type="ARBA" id="ARBA00013064"/>
    </source>
</evidence>
<protein>
    <recommendedName>
        <fullName evidence="1">protein-tyrosine-phosphatase</fullName>
        <ecNumber evidence="1">3.1.3.48</ecNumber>
    </recommendedName>
</protein>
<evidence type="ECO:0000313" key="3">
    <source>
        <dbReference type="EMBL" id="GAA1571719.1"/>
    </source>
</evidence>
<proteinExistence type="predicted"/>
<gene>
    <name evidence="3" type="ORF">GCM10009827_112070</name>
</gene>
<dbReference type="RefSeq" id="WP_344514482.1">
    <property type="nucleotide sequence ID" value="NZ_BAAAQD010000047.1"/>
</dbReference>
<dbReference type="InterPro" id="IPR050438">
    <property type="entry name" value="LMW_PTPase"/>
</dbReference>